<dbReference type="OrthoDB" id="1095098at2759"/>
<dbReference type="AlphaFoldDB" id="A0A6P8CM45"/>
<evidence type="ECO:0000313" key="2">
    <source>
        <dbReference type="RefSeq" id="XP_031381468.1"/>
    </source>
</evidence>
<gene>
    <name evidence="2" type="primary">LOC116196079</name>
</gene>
<dbReference type="PANTHER" id="PTHR33972:SF25">
    <property type="entry name" value="GENOME ASSEMBLY, CHROMOSOME: A06"/>
    <property type="match status" value="1"/>
</dbReference>
<dbReference type="PANTHER" id="PTHR33972">
    <property type="entry name" value="EXPRESSED PROTEIN"/>
    <property type="match status" value="1"/>
</dbReference>
<reference evidence="2" key="2">
    <citation type="submission" date="2025-08" db="UniProtKB">
        <authorList>
            <consortium name="RefSeq"/>
        </authorList>
    </citation>
    <scope>IDENTIFICATION</scope>
    <source>
        <tissue evidence="2">Leaf</tissue>
    </source>
</reference>
<proteinExistence type="predicted"/>
<organism evidence="1 2">
    <name type="scientific">Punica granatum</name>
    <name type="common">Pomegranate</name>
    <dbReference type="NCBI Taxonomy" id="22663"/>
    <lineage>
        <taxon>Eukaryota</taxon>
        <taxon>Viridiplantae</taxon>
        <taxon>Streptophyta</taxon>
        <taxon>Embryophyta</taxon>
        <taxon>Tracheophyta</taxon>
        <taxon>Spermatophyta</taxon>
        <taxon>Magnoliopsida</taxon>
        <taxon>eudicotyledons</taxon>
        <taxon>Gunneridae</taxon>
        <taxon>Pentapetalae</taxon>
        <taxon>rosids</taxon>
        <taxon>malvids</taxon>
        <taxon>Myrtales</taxon>
        <taxon>Lythraceae</taxon>
        <taxon>Punica</taxon>
    </lineage>
</organism>
<dbReference type="GeneID" id="116196079"/>
<name>A0A6P8CM45_PUNGR</name>
<sequence>MAVRILSRILLRHSTVAPCAVVSPALRHRSSQSGKLIEIDLESSPSTSSSSDGEIEVEVLKMRKLEEAIHALFVEKSTPDWLPFIPGSSFWVPPRKRKVDMADLFDKLWDPPREEETFRFANGRGWPILEFFSSKGDGAPEPQVGLEVEVKVIKEEDIEVKVLNVADINSEVEDTEG</sequence>
<keyword evidence="1" id="KW-1185">Reference proteome</keyword>
<dbReference type="RefSeq" id="XP_031381468.1">
    <property type="nucleotide sequence ID" value="XM_031525608.1"/>
</dbReference>
<protein>
    <submittedName>
        <fullName evidence="2">Uncharacterized protein LOC116196079</fullName>
    </submittedName>
</protein>
<evidence type="ECO:0000313" key="1">
    <source>
        <dbReference type="Proteomes" id="UP000515151"/>
    </source>
</evidence>
<accession>A0A6P8CM45</accession>
<dbReference type="Proteomes" id="UP000515151">
    <property type="component" value="Chromosome 2"/>
</dbReference>
<reference evidence="1" key="1">
    <citation type="journal article" date="2020" name="Plant Biotechnol. J.">
        <title>The pomegranate (Punica granatum L.) draft genome dissects genetic divergence between soft- and hard-seeded cultivars.</title>
        <authorList>
            <person name="Luo X."/>
            <person name="Li H."/>
            <person name="Wu Z."/>
            <person name="Yao W."/>
            <person name="Zhao P."/>
            <person name="Cao D."/>
            <person name="Yu H."/>
            <person name="Li K."/>
            <person name="Poudel K."/>
            <person name="Zhao D."/>
            <person name="Zhang F."/>
            <person name="Xia X."/>
            <person name="Chen L."/>
            <person name="Wang Q."/>
            <person name="Jing D."/>
            <person name="Cao S."/>
        </authorList>
    </citation>
    <scope>NUCLEOTIDE SEQUENCE [LARGE SCALE GENOMIC DNA]</scope>
    <source>
        <strain evidence="1">cv. Tunisia</strain>
    </source>
</reference>